<evidence type="ECO:0000256" key="7">
    <source>
        <dbReference type="ARBA" id="ARBA00023136"/>
    </source>
</evidence>
<evidence type="ECO:0000256" key="6">
    <source>
        <dbReference type="ARBA" id="ARBA00022989"/>
    </source>
</evidence>
<protein>
    <recommendedName>
        <fullName evidence="12">Cadherin domain-containing protein</fullName>
    </recommendedName>
</protein>
<feature type="region of interest" description="Disordered" evidence="10">
    <location>
        <begin position="1268"/>
        <end position="1294"/>
    </location>
</feature>
<feature type="domain" description="Cadherin" evidence="12">
    <location>
        <begin position="204"/>
        <end position="308"/>
    </location>
</feature>
<keyword evidence="8" id="KW-0325">Glycoprotein</keyword>
<dbReference type="Pfam" id="PF00028">
    <property type="entry name" value="Cadherin"/>
    <property type="match status" value="6"/>
</dbReference>
<evidence type="ECO:0000256" key="9">
    <source>
        <dbReference type="PROSITE-ProRule" id="PRU00043"/>
    </source>
</evidence>
<dbReference type="Gene3D" id="2.60.40.60">
    <property type="entry name" value="Cadherins"/>
    <property type="match status" value="10"/>
</dbReference>
<evidence type="ECO:0000256" key="2">
    <source>
        <dbReference type="ARBA" id="ARBA00022692"/>
    </source>
</evidence>
<evidence type="ECO:0000256" key="5">
    <source>
        <dbReference type="ARBA" id="ARBA00022889"/>
    </source>
</evidence>
<dbReference type="InterPro" id="IPR050174">
    <property type="entry name" value="Protocadherin/Cadherin-CA"/>
</dbReference>
<dbReference type="PANTHER" id="PTHR24028">
    <property type="entry name" value="CADHERIN-87A"/>
    <property type="match status" value="1"/>
</dbReference>
<evidence type="ECO:0000313" key="13">
    <source>
        <dbReference type="EMBL" id="KAH0618115.1"/>
    </source>
</evidence>
<dbReference type="InterPro" id="IPR002126">
    <property type="entry name" value="Cadherin-like_dom"/>
</dbReference>
<sequence length="1294" mass="143664">MAKGSFVGNLAKDLGLSVRELRNRNLHIISEGKTYFTINGENGNLYANDRIDREEICGESTHCLTHFEAVVENPLNIFHISVAIQDINDNAPQFLKNNIRLEIIESTLPGATFFIGRAEDPDIGKNSLQNYELSSNQFFILEVKDSQDGHKYAELVLQKPLDRESEHSLQLILTALDGGEPKKTGTAQIWINVTDANDNPPIFMQDIYKVSMQESAPVGSLLLQVAASDKDDGINAQIEYYFSSIPTNAQKKFRLEPHSGKITIKENLDFEETEKYTMAVEARDGGGLVAHCKIDVKILDENDNAPEMTVASLSSPIPEDAVPGTVIALVNAKDKDSGENGKITCSLQDDQLVFHNIFLRKDLQCPDLSSVGPNSEECRLTCWQQLKLENTNQQEIKDANKAAEEMKIMWRWSSQPFGRQVRLSLLISLFCLAFSEEVSYSVPEEREKGSLVGTLAKDLGLNKRELAKRKLRLVSTSNAQFFAVNGEHGDFYVRDRIDREEICGKSPHCVLNFEMVVENPLNVFHISVTIEDINDNAPQFLKDDIRLEISESSPIGATFPLGSAEDPDVGVNSLQDYQLSPNQYFTLDVKESPDGNKYPILIQRKLLDRESEHSLHLILTGLDGGEPFKTGTAQIWINITDANDNPPIFTQEVYRSSLKETISKGSLVTQVKATDADDGSYGQISYSFSNIPTKASLKFNLDPESGIISVSEALDFEESTSYMMLVEAKDGGGLLAHCKVEIDVLDENDNAPEILLTSVFSPIPEDSVPGTVIALINVADRDDGESGKTVCYVQSNLPFKILSSSNSYYKLLTDGLLDREKDSEYNITITATDKGTPPLSTHKNIIVHISDVNDNSPTFEESTYHVFVPENNPSGASIFTIKASDPDLDRNARITYSILNSNIEELPLSSFVSINSETGTIYAQRSFDYEQFREFQIQVKAQDDGLPSLSSNVTMKVFILDQNDNNPRILYPLPDADGSILFEMVPRFSELGYLVTKVVAVDADAGHNAWLSYQQLQTVEPTLFTIGLHTGEVKIARAFTEKDAMKQKLAILVKDNGSPPLSATVTLNLVFAENFQEALPEISKLSDDSEYQSGMNVILIIALVLVSFLFLFTTIVVLILKCWRQRSQTVLGSYHTELYSSLGHKFSCNYSNGTLPLPYSYEVFLASKSHPNEFAFLKPNQLVTTDNPITTDDSGIGNESLGENLSCDGSAQSQRENSFEEQKDGIQLLSTACLLLKDSPDSLSALLNEPRETQFILKLGPFFKDSKVMEEERDPRPAKKVPDHGGIATILNRE</sequence>
<evidence type="ECO:0000256" key="4">
    <source>
        <dbReference type="ARBA" id="ARBA00022837"/>
    </source>
</evidence>
<feature type="domain" description="Cadherin" evidence="12">
    <location>
        <begin position="985"/>
        <end position="1082"/>
    </location>
</feature>
<keyword evidence="4 9" id="KW-0106">Calcium</keyword>
<dbReference type="InterPro" id="IPR020894">
    <property type="entry name" value="Cadherin_CS"/>
</dbReference>
<dbReference type="PRINTS" id="PR00205">
    <property type="entry name" value="CADHERIN"/>
</dbReference>
<keyword evidence="3" id="KW-0677">Repeat</keyword>
<dbReference type="PROSITE" id="PS00232">
    <property type="entry name" value="CADHERIN_1"/>
    <property type="match status" value="5"/>
</dbReference>
<evidence type="ECO:0000256" key="11">
    <source>
        <dbReference type="SAM" id="Phobius"/>
    </source>
</evidence>
<feature type="domain" description="Cadherin" evidence="12">
    <location>
        <begin position="95"/>
        <end position="203"/>
    </location>
</feature>
<feature type="domain" description="Cadherin" evidence="12">
    <location>
        <begin position="434"/>
        <end position="540"/>
    </location>
</feature>
<comment type="caution">
    <text evidence="13">The sequence shown here is derived from an EMBL/GenBank/DDBJ whole genome shotgun (WGS) entry which is preliminary data.</text>
</comment>
<feature type="domain" description="Cadherin" evidence="12">
    <location>
        <begin position="860"/>
        <end position="969"/>
    </location>
</feature>
<feature type="domain" description="Cadherin" evidence="12">
    <location>
        <begin position="541"/>
        <end position="649"/>
    </location>
</feature>
<accession>A0ABQ7SL92</accession>
<feature type="domain" description="Cadherin" evidence="12">
    <location>
        <begin position="763"/>
        <end position="859"/>
    </location>
</feature>
<dbReference type="InterPro" id="IPR015919">
    <property type="entry name" value="Cadherin-like_sf"/>
</dbReference>
<evidence type="ECO:0000256" key="8">
    <source>
        <dbReference type="ARBA" id="ARBA00023180"/>
    </source>
</evidence>
<dbReference type="InterPro" id="IPR032455">
    <property type="entry name" value="Cadherin_C"/>
</dbReference>
<keyword evidence="5" id="KW-0130">Cell adhesion</keyword>
<gene>
    <name evidence="13" type="ORF">JD844_017101</name>
</gene>
<evidence type="ECO:0000313" key="14">
    <source>
        <dbReference type="Proteomes" id="UP000826234"/>
    </source>
</evidence>
<dbReference type="CDD" id="cd11304">
    <property type="entry name" value="Cadherin_repeat"/>
    <property type="match status" value="9"/>
</dbReference>
<dbReference type="SUPFAM" id="SSF49313">
    <property type="entry name" value="Cadherin-like"/>
    <property type="match status" value="9"/>
</dbReference>
<dbReference type="SMART" id="SM00112">
    <property type="entry name" value="CA"/>
    <property type="match status" value="9"/>
</dbReference>
<comment type="subcellular location">
    <subcellularLocation>
        <location evidence="1">Membrane</location>
        <topology evidence="1">Single-pass membrane protein</topology>
    </subcellularLocation>
</comment>
<feature type="domain" description="Cadherin" evidence="12">
    <location>
        <begin position="35"/>
        <end position="94"/>
    </location>
</feature>
<organism evidence="13 14">
    <name type="scientific">Phrynosoma platyrhinos</name>
    <name type="common">Desert horned lizard</name>
    <dbReference type="NCBI Taxonomy" id="52577"/>
    <lineage>
        <taxon>Eukaryota</taxon>
        <taxon>Metazoa</taxon>
        <taxon>Chordata</taxon>
        <taxon>Craniata</taxon>
        <taxon>Vertebrata</taxon>
        <taxon>Euteleostomi</taxon>
        <taxon>Lepidosauria</taxon>
        <taxon>Squamata</taxon>
        <taxon>Bifurcata</taxon>
        <taxon>Unidentata</taxon>
        <taxon>Episquamata</taxon>
        <taxon>Toxicofera</taxon>
        <taxon>Iguania</taxon>
        <taxon>Phrynosomatidae</taxon>
        <taxon>Phrynosomatinae</taxon>
        <taxon>Phrynosoma</taxon>
    </lineage>
</organism>
<dbReference type="PROSITE" id="PS50268">
    <property type="entry name" value="CADHERIN_2"/>
    <property type="match status" value="9"/>
</dbReference>
<evidence type="ECO:0000256" key="3">
    <source>
        <dbReference type="ARBA" id="ARBA00022737"/>
    </source>
</evidence>
<dbReference type="Proteomes" id="UP000826234">
    <property type="component" value="Unassembled WGS sequence"/>
</dbReference>
<evidence type="ECO:0000259" key="12">
    <source>
        <dbReference type="PROSITE" id="PS50268"/>
    </source>
</evidence>
<keyword evidence="7 11" id="KW-0472">Membrane</keyword>
<dbReference type="PANTHER" id="PTHR24028:SF73">
    <property type="entry name" value="PROTOCADHERIN GAMMA-B3-RELATED"/>
    <property type="match status" value="1"/>
</dbReference>
<dbReference type="Pfam" id="PF08266">
    <property type="entry name" value="Cadherin_2"/>
    <property type="match status" value="2"/>
</dbReference>
<dbReference type="EMBL" id="JAIPUX010005289">
    <property type="protein sequence ID" value="KAH0618115.1"/>
    <property type="molecule type" value="Genomic_DNA"/>
</dbReference>
<dbReference type="InterPro" id="IPR013164">
    <property type="entry name" value="Cadherin_N"/>
</dbReference>
<keyword evidence="2 11" id="KW-0812">Transmembrane</keyword>
<proteinExistence type="predicted"/>
<feature type="transmembrane region" description="Helical" evidence="11">
    <location>
        <begin position="1097"/>
        <end position="1120"/>
    </location>
</feature>
<evidence type="ECO:0000256" key="10">
    <source>
        <dbReference type="SAM" id="MobiDB-lite"/>
    </source>
</evidence>
<reference evidence="13 14" key="1">
    <citation type="journal article" date="2022" name="Gigascience">
        <title>A chromosome-level genome assembly and annotation of the desert horned lizard, Phrynosoma platyrhinos, provides insight into chromosomal rearrangements among reptiles.</title>
        <authorList>
            <person name="Koochekian N."/>
            <person name="Ascanio A."/>
            <person name="Farleigh K."/>
            <person name="Card D.C."/>
            <person name="Schield D.R."/>
            <person name="Castoe T.A."/>
            <person name="Jezkova T."/>
        </authorList>
    </citation>
    <scope>NUCLEOTIDE SEQUENCE [LARGE SCALE GENOMIC DNA]</scope>
    <source>
        <strain evidence="13">NK-2021</strain>
    </source>
</reference>
<feature type="domain" description="Cadherin" evidence="12">
    <location>
        <begin position="650"/>
        <end position="754"/>
    </location>
</feature>
<keyword evidence="6 11" id="KW-1133">Transmembrane helix</keyword>
<dbReference type="Pfam" id="PF16492">
    <property type="entry name" value="Cadherin_C_2"/>
    <property type="match status" value="1"/>
</dbReference>
<name>A0ABQ7SL92_PHRPL</name>
<feature type="compositionally biased region" description="Basic and acidic residues" evidence="10">
    <location>
        <begin position="1268"/>
        <end position="1283"/>
    </location>
</feature>
<keyword evidence="14" id="KW-1185">Reference proteome</keyword>
<evidence type="ECO:0000256" key="1">
    <source>
        <dbReference type="ARBA" id="ARBA00004167"/>
    </source>
</evidence>